<sequence>MKNDVFVKRKGTYIAVMVVIVLLYFGSAYVTEFHMSEGLASFPGALSWIRKNLIPDEQAIGRIPKILSMLLETTLLSVAVTVIAATCAFMFSLLGTRTTKINPAIGKTVRIVAAFFRNVPDVVWAMILMFSFGQNILTGFLALFFTTFGLLTRAFIETIDEVSSSCVEALTATGAKFIQCVFQGIIPSSLTGIVSWVLYMIETNIRSSTLIGMLTSTGIGYLFDMYYKGLQFPSAGLIVLFMVILVIAIESISNKIRRVIM</sequence>
<evidence type="ECO:0000313" key="9">
    <source>
        <dbReference type="EMBL" id="MCU6725584.1"/>
    </source>
</evidence>
<evidence type="ECO:0000313" key="10">
    <source>
        <dbReference type="Proteomes" id="UP001652338"/>
    </source>
</evidence>
<dbReference type="Gene3D" id="1.10.3720.10">
    <property type="entry name" value="MetI-like"/>
    <property type="match status" value="1"/>
</dbReference>
<evidence type="ECO:0000256" key="3">
    <source>
        <dbReference type="ARBA" id="ARBA00022475"/>
    </source>
</evidence>
<protein>
    <submittedName>
        <fullName evidence="9">Phosphate/phosphonate ABC transporter permease</fullName>
    </submittedName>
</protein>
<dbReference type="PANTHER" id="PTHR30043:SF1">
    <property type="entry name" value="ABC TRANSPORT SYSTEM PERMEASE PROTEIN P69"/>
    <property type="match status" value="1"/>
</dbReference>
<evidence type="ECO:0000256" key="2">
    <source>
        <dbReference type="ARBA" id="ARBA00022448"/>
    </source>
</evidence>
<keyword evidence="5 7" id="KW-1133">Transmembrane helix</keyword>
<dbReference type="PANTHER" id="PTHR30043">
    <property type="entry name" value="PHOSPHONATES TRANSPORT SYSTEM PERMEASE PROTEIN"/>
    <property type="match status" value="1"/>
</dbReference>
<dbReference type="EMBL" id="JAOQKE010000011">
    <property type="protein sequence ID" value="MCU6725584.1"/>
    <property type="molecule type" value="Genomic_DNA"/>
</dbReference>
<accession>A0ABT2SM50</accession>
<feature type="transmembrane region" description="Helical" evidence="7">
    <location>
        <begin position="235"/>
        <end position="253"/>
    </location>
</feature>
<evidence type="ECO:0000256" key="5">
    <source>
        <dbReference type="ARBA" id="ARBA00022989"/>
    </source>
</evidence>
<feature type="transmembrane region" description="Helical" evidence="7">
    <location>
        <begin position="12"/>
        <end position="30"/>
    </location>
</feature>
<evidence type="ECO:0000259" key="8">
    <source>
        <dbReference type="PROSITE" id="PS50928"/>
    </source>
</evidence>
<proteinExistence type="inferred from homology"/>
<dbReference type="CDD" id="cd06261">
    <property type="entry name" value="TM_PBP2"/>
    <property type="match status" value="1"/>
</dbReference>
<evidence type="ECO:0000256" key="1">
    <source>
        <dbReference type="ARBA" id="ARBA00004651"/>
    </source>
</evidence>
<comment type="similarity">
    <text evidence="7">Belongs to the binding-protein-dependent transport system permease family.</text>
</comment>
<evidence type="ECO:0000256" key="6">
    <source>
        <dbReference type="ARBA" id="ARBA00023136"/>
    </source>
</evidence>
<keyword evidence="2 7" id="KW-0813">Transport</keyword>
<gene>
    <name evidence="9" type="ORF">OCV47_09510</name>
</gene>
<comment type="caution">
    <text evidence="9">The sequence shown here is derived from an EMBL/GenBank/DDBJ whole genome shotgun (WGS) entry which is preliminary data.</text>
</comment>
<dbReference type="PROSITE" id="PS50928">
    <property type="entry name" value="ABC_TM1"/>
    <property type="match status" value="1"/>
</dbReference>
<dbReference type="RefSeq" id="WP_262654848.1">
    <property type="nucleotide sequence ID" value="NZ_JAOQKE010000011.1"/>
</dbReference>
<dbReference type="Proteomes" id="UP001652338">
    <property type="component" value="Unassembled WGS sequence"/>
</dbReference>
<feature type="transmembrane region" description="Helical" evidence="7">
    <location>
        <begin position="177"/>
        <end position="199"/>
    </location>
</feature>
<name>A0ABT2SM50_9FIRM</name>
<keyword evidence="6 7" id="KW-0472">Membrane</keyword>
<feature type="domain" description="ABC transmembrane type-1" evidence="8">
    <location>
        <begin position="70"/>
        <end position="253"/>
    </location>
</feature>
<feature type="transmembrane region" description="Helical" evidence="7">
    <location>
        <begin position="108"/>
        <end position="130"/>
    </location>
</feature>
<dbReference type="InterPro" id="IPR000515">
    <property type="entry name" value="MetI-like"/>
</dbReference>
<organism evidence="9 10">
    <name type="scientific">Muricoprocola aceti</name>
    <dbReference type="NCBI Taxonomy" id="2981772"/>
    <lineage>
        <taxon>Bacteria</taxon>
        <taxon>Bacillati</taxon>
        <taxon>Bacillota</taxon>
        <taxon>Clostridia</taxon>
        <taxon>Lachnospirales</taxon>
        <taxon>Lachnospiraceae</taxon>
        <taxon>Muricoprocola</taxon>
    </lineage>
</organism>
<feature type="transmembrane region" description="Helical" evidence="7">
    <location>
        <begin position="136"/>
        <end position="156"/>
    </location>
</feature>
<reference evidence="9 10" key="1">
    <citation type="journal article" date="2021" name="ISME Commun">
        <title>Automated analysis of genomic sequences facilitates high-throughput and comprehensive description of bacteria.</title>
        <authorList>
            <person name="Hitch T.C.A."/>
        </authorList>
    </citation>
    <scope>NUCLEOTIDE SEQUENCE [LARGE SCALE GENOMIC DNA]</scope>
    <source>
        <strain evidence="9 10">Sanger_29</strain>
    </source>
</reference>
<dbReference type="Pfam" id="PF00528">
    <property type="entry name" value="BPD_transp_1"/>
    <property type="match status" value="1"/>
</dbReference>
<keyword evidence="10" id="KW-1185">Reference proteome</keyword>
<evidence type="ECO:0000256" key="4">
    <source>
        <dbReference type="ARBA" id="ARBA00022692"/>
    </source>
</evidence>
<dbReference type="SUPFAM" id="SSF161098">
    <property type="entry name" value="MetI-like"/>
    <property type="match status" value="1"/>
</dbReference>
<keyword evidence="3" id="KW-1003">Cell membrane</keyword>
<dbReference type="InterPro" id="IPR035906">
    <property type="entry name" value="MetI-like_sf"/>
</dbReference>
<feature type="transmembrane region" description="Helical" evidence="7">
    <location>
        <begin position="75"/>
        <end position="96"/>
    </location>
</feature>
<evidence type="ECO:0000256" key="7">
    <source>
        <dbReference type="RuleBase" id="RU363032"/>
    </source>
</evidence>
<comment type="subcellular location">
    <subcellularLocation>
        <location evidence="1 7">Cell membrane</location>
        <topology evidence="1 7">Multi-pass membrane protein</topology>
    </subcellularLocation>
</comment>
<keyword evidence="4 7" id="KW-0812">Transmembrane</keyword>